<feature type="transmembrane region" description="Helical" evidence="7">
    <location>
        <begin position="418"/>
        <end position="437"/>
    </location>
</feature>
<feature type="transmembrane region" description="Helical" evidence="7">
    <location>
        <begin position="114"/>
        <end position="132"/>
    </location>
</feature>
<evidence type="ECO:0000256" key="7">
    <source>
        <dbReference type="SAM" id="Phobius"/>
    </source>
</evidence>
<keyword evidence="7" id="KW-1133">Transmembrane helix</keyword>
<feature type="transmembrane region" description="Helical" evidence="7">
    <location>
        <begin position="72"/>
        <end position="94"/>
    </location>
</feature>
<accession>A0A418DUX9</accession>
<feature type="binding site" evidence="6">
    <location>
        <position position="741"/>
    </location>
    <ligand>
        <name>ATP</name>
        <dbReference type="ChEBI" id="CHEBI:30616"/>
    </ligand>
</feature>
<dbReference type="PROSITE" id="PS50011">
    <property type="entry name" value="PROTEIN_KINASE_DOM"/>
    <property type="match status" value="1"/>
</dbReference>
<proteinExistence type="predicted"/>
<dbReference type="Gene3D" id="3.30.200.20">
    <property type="entry name" value="Phosphorylase Kinase, domain 1"/>
    <property type="match status" value="1"/>
</dbReference>
<dbReference type="InterPro" id="IPR011009">
    <property type="entry name" value="Kinase-like_dom_sf"/>
</dbReference>
<evidence type="ECO:0000256" key="5">
    <source>
        <dbReference type="ARBA" id="ARBA00022840"/>
    </source>
</evidence>
<evidence type="ECO:0000313" key="11">
    <source>
        <dbReference type="Proteomes" id="UP000285712"/>
    </source>
</evidence>
<dbReference type="InterPro" id="IPR011993">
    <property type="entry name" value="PH-like_dom_sf"/>
</dbReference>
<feature type="transmembrane region" description="Helical" evidence="7">
    <location>
        <begin position="152"/>
        <end position="176"/>
    </location>
</feature>
<dbReference type="VEuPathDB" id="FungiDB:H257_11786"/>
<dbReference type="InterPro" id="IPR001849">
    <property type="entry name" value="PH_domain"/>
</dbReference>
<dbReference type="SUPFAM" id="SSF103473">
    <property type="entry name" value="MFS general substrate transporter"/>
    <property type="match status" value="1"/>
</dbReference>
<dbReference type="GO" id="GO:0004674">
    <property type="term" value="F:protein serine/threonine kinase activity"/>
    <property type="evidence" value="ECO:0007669"/>
    <property type="project" value="UniProtKB-KW"/>
</dbReference>
<evidence type="ECO:0000313" key="10">
    <source>
        <dbReference type="EMBL" id="RHZ00334.1"/>
    </source>
</evidence>
<gene>
    <name evidence="10" type="ORF">DYB35_007259</name>
</gene>
<dbReference type="AlphaFoldDB" id="A0A418DUX9"/>
<sequence>MTSSTIHHEILDMPPVLEASLDGGSSSNDDDLCRPKVHGCSIPYMLLVALPRLPIMMGWAAQWAVLGPLLEILVSSSVVQLIQIAGPLCGLLVVPTLGVLSDNCLHPYGRRRPFLFWGAVTSILAYVLLMFAADIGTYFGDTATSRPTMTGIVILCYIWTDITLNIAMVPVTLLMADVVGDRQVTGSVVTGVLSSGGLLVTAVYIAAFGPAHQSLKTFLSILIGLLGTTSGTTCWFITEVPLQREEGPPIIQGRLQDALVAVYTGIRQLPSPLGVYFLLVMLTTYGYTSYNGAKGQFFGLVVKGGTSSGADVCGAACSPAQVAFNDGVRVAGLTDSLQVVAFVYVLGLPCLVHRFGTKRVVAASIVPQMFLVLMAMSKNVAVDVAIAATCSLTQATINLLIVPLIVHVKGHSQDNSLGLFNGALNSAVCGGQLLNYVASAAMVTSSMGYAFPVLVGGIVSAVAFCVALFKFHISMFTVYEPASEPPAAATPRDISGEGVYVTRKRSIFSKWLHGKGAFSSPANQPAPVFRSADVIQEGYMLKQGSRFRMLTKRYFILRLEEKHMTLGYYTSKEALVLCSETPIGPGHALYDISVEGHHRLELRHGTTSLIVEVETEADFVKWKNCLQEAVRWHQAMVFDGANKVTSYGKKCLDDEAAEALARQEAAKKQRETVAKKAQAAATANANKPKFLPSTRPGYQCFTVSNTKFEIPVDYSYVKTIGSGAYGVVIAAEKDGRQVAIKNIQRAFDDLTDAKRIVRYIKLMRHFTHKCLLGVDDILEPVEIATFDDVYIVSECMATDLHRALKYIHSANVIHRDLKPSNILVNANCELKVCDFGLARGVVDNLELTEYVVTRWYHKYIYIYRLYRAPEIMLGCMKYTRTVDVWSLGCIFAEMLSRKPLFPGQDYIDQLHLIMNALGVPSDDELYFVTNARARKFMNTEYHTRVRSPYKPARKKGRIYTPPTYYFLYCLSFTQVLDWTLLT</sequence>
<dbReference type="SUPFAM" id="SSF50729">
    <property type="entry name" value="PH domain-like"/>
    <property type="match status" value="1"/>
</dbReference>
<evidence type="ECO:0000256" key="4">
    <source>
        <dbReference type="ARBA" id="ARBA00022777"/>
    </source>
</evidence>
<comment type="caution">
    <text evidence="10">The sequence shown here is derived from an EMBL/GenBank/DDBJ whole genome shotgun (WGS) entry which is preliminary data.</text>
</comment>
<feature type="transmembrane region" description="Helical" evidence="7">
    <location>
        <begin position="384"/>
        <end position="406"/>
    </location>
</feature>
<feature type="transmembrane region" description="Helical" evidence="7">
    <location>
        <begin position="336"/>
        <end position="353"/>
    </location>
</feature>
<dbReference type="Pfam" id="PF00169">
    <property type="entry name" value="PH"/>
    <property type="match status" value="1"/>
</dbReference>
<keyword evidence="5 6" id="KW-0067">ATP-binding</keyword>
<reference evidence="10 11" key="1">
    <citation type="submission" date="2018-08" db="EMBL/GenBank/DDBJ databases">
        <title>Aphanomyces genome sequencing and annotation.</title>
        <authorList>
            <person name="Minardi D."/>
            <person name="Oidtmann B."/>
            <person name="Van Der Giezen M."/>
            <person name="Studholme D.J."/>
        </authorList>
    </citation>
    <scope>NUCLEOTIDE SEQUENCE [LARGE SCALE GENOMIC DNA]</scope>
    <source>
        <strain evidence="10 11">Sv</strain>
    </source>
</reference>
<dbReference type="PROSITE" id="PS00107">
    <property type="entry name" value="PROTEIN_KINASE_ATP"/>
    <property type="match status" value="1"/>
</dbReference>
<dbReference type="FunFam" id="3.30.200.20:FF:000046">
    <property type="entry name" value="Mitogen-activated protein kinase"/>
    <property type="match status" value="1"/>
</dbReference>
<dbReference type="InterPro" id="IPR036259">
    <property type="entry name" value="MFS_trans_sf"/>
</dbReference>
<dbReference type="Gene3D" id="1.10.510.10">
    <property type="entry name" value="Transferase(Phosphotransferase) domain 1"/>
    <property type="match status" value="1"/>
</dbReference>
<keyword evidence="4" id="KW-0418">Kinase</keyword>
<feature type="transmembrane region" description="Helical" evidence="7">
    <location>
        <begin position="44"/>
        <end position="66"/>
    </location>
</feature>
<feature type="domain" description="Protein kinase" evidence="9">
    <location>
        <begin position="714"/>
        <end position="982"/>
    </location>
</feature>
<dbReference type="InterPro" id="IPR008271">
    <property type="entry name" value="Ser/Thr_kinase_AS"/>
</dbReference>
<evidence type="ECO:0000256" key="1">
    <source>
        <dbReference type="ARBA" id="ARBA00022527"/>
    </source>
</evidence>
<protein>
    <recommendedName>
        <fullName evidence="12">Protein kinase domain-containing protein</fullName>
    </recommendedName>
</protein>
<dbReference type="PROSITE" id="PS00108">
    <property type="entry name" value="PROTEIN_KINASE_ST"/>
    <property type="match status" value="1"/>
</dbReference>
<dbReference type="SMART" id="SM00233">
    <property type="entry name" value="PH"/>
    <property type="match status" value="1"/>
</dbReference>
<evidence type="ECO:0000256" key="2">
    <source>
        <dbReference type="ARBA" id="ARBA00022679"/>
    </source>
</evidence>
<dbReference type="FunFam" id="1.10.510.10:FF:000624">
    <property type="entry name" value="Mitogen-activated protein kinase"/>
    <property type="match status" value="1"/>
</dbReference>
<dbReference type="PANTHER" id="PTHR24055">
    <property type="entry name" value="MITOGEN-ACTIVATED PROTEIN KINASE"/>
    <property type="match status" value="1"/>
</dbReference>
<dbReference type="InterPro" id="IPR000719">
    <property type="entry name" value="Prot_kinase_dom"/>
</dbReference>
<dbReference type="CDD" id="cd07834">
    <property type="entry name" value="STKc_MAPK"/>
    <property type="match status" value="1"/>
</dbReference>
<feature type="transmembrane region" description="Helical" evidence="7">
    <location>
        <begin position="188"/>
        <end position="211"/>
    </location>
</feature>
<evidence type="ECO:0000259" key="8">
    <source>
        <dbReference type="PROSITE" id="PS50003"/>
    </source>
</evidence>
<keyword evidence="3 6" id="KW-0547">Nucleotide-binding</keyword>
<dbReference type="VEuPathDB" id="FungiDB:H257_11785"/>
<keyword evidence="2" id="KW-0808">Transferase</keyword>
<feature type="domain" description="PH" evidence="8">
    <location>
        <begin position="533"/>
        <end position="631"/>
    </location>
</feature>
<dbReference type="PROSITE" id="PS50003">
    <property type="entry name" value="PH_DOMAIN"/>
    <property type="match status" value="1"/>
</dbReference>
<dbReference type="SUPFAM" id="SSF56112">
    <property type="entry name" value="Protein kinase-like (PK-like)"/>
    <property type="match status" value="1"/>
</dbReference>
<dbReference type="InterPro" id="IPR017441">
    <property type="entry name" value="Protein_kinase_ATP_BS"/>
</dbReference>
<name>A0A418DUX9_APHAT</name>
<keyword evidence="1" id="KW-0723">Serine/threonine-protein kinase</keyword>
<dbReference type="InterPro" id="IPR050117">
    <property type="entry name" value="MAPK"/>
</dbReference>
<dbReference type="Gene3D" id="2.30.29.30">
    <property type="entry name" value="Pleckstrin-homology domain (PH domain)/Phosphotyrosine-binding domain (PTB)"/>
    <property type="match status" value="1"/>
</dbReference>
<dbReference type="EMBL" id="QUTG01001120">
    <property type="protein sequence ID" value="RHZ00334.1"/>
    <property type="molecule type" value="Genomic_DNA"/>
</dbReference>
<evidence type="ECO:0000256" key="3">
    <source>
        <dbReference type="ARBA" id="ARBA00022741"/>
    </source>
</evidence>
<organism evidence="10 11">
    <name type="scientific">Aphanomyces astaci</name>
    <name type="common">Crayfish plague agent</name>
    <dbReference type="NCBI Taxonomy" id="112090"/>
    <lineage>
        <taxon>Eukaryota</taxon>
        <taxon>Sar</taxon>
        <taxon>Stramenopiles</taxon>
        <taxon>Oomycota</taxon>
        <taxon>Saprolegniomycetes</taxon>
        <taxon>Saprolegniales</taxon>
        <taxon>Verrucalvaceae</taxon>
        <taxon>Aphanomyces</taxon>
    </lineage>
</organism>
<feature type="transmembrane region" description="Helical" evidence="7">
    <location>
        <begin position="273"/>
        <end position="290"/>
    </location>
</feature>
<evidence type="ECO:0008006" key="12">
    <source>
        <dbReference type="Google" id="ProtNLM"/>
    </source>
</evidence>
<dbReference type="SMART" id="SM00220">
    <property type="entry name" value="S_TKc"/>
    <property type="match status" value="1"/>
</dbReference>
<feature type="transmembrane region" description="Helical" evidence="7">
    <location>
        <begin position="449"/>
        <end position="469"/>
    </location>
</feature>
<dbReference type="GO" id="GO:0005524">
    <property type="term" value="F:ATP binding"/>
    <property type="evidence" value="ECO:0007669"/>
    <property type="project" value="UniProtKB-UniRule"/>
</dbReference>
<keyword evidence="7" id="KW-0812">Transmembrane</keyword>
<dbReference type="Pfam" id="PF00069">
    <property type="entry name" value="Pkinase"/>
    <property type="match status" value="1"/>
</dbReference>
<feature type="transmembrane region" description="Helical" evidence="7">
    <location>
        <begin position="217"/>
        <end position="237"/>
    </location>
</feature>
<evidence type="ECO:0000256" key="6">
    <source>
        <dbReference type="PROSITE-ProRule" id="PRU10141"/>
    </source>
</evidence>
<keyword evidence="7" id="KW-0472">Membrane</keyword>
<dbReference type="Proteomes" id="UP000285712">
    <property type="component" value="Unassembled WGS sequence"/>
</dbReference>
<evidence type="ECO:0000259" key="9">
    <source>
        <dbReference type="PROSITE" id="PS50011"/>
    </source>
</evidence>